<gene>
    <name evidence="3" type="ORF">IGX34_12190</name>
</gene>
<keyword evidence="1" id="KW-0812">Transmembrane</keyword>
<dbReference type="RefSeq" id="WP_192556009.1">
    <property type="nucleotide sequence ID" value="NZ_JACZZA010000007.1"/>
</dbReference>
<dbReference type="Gene3D" id="3.40.50.620">
    <property type="entry name" value="HUPs"/>
    <property type="match status" value="1"/>
</dbReference>
<keyword evidence="1" id="KW-1133">Transmembrane helix</keyword>
<dbReference type="InterPro" id="IPR003848">
    <property type="entry name" value="DUF218"/>
</dbReference>
<dbReference type="Pfam" id="PF02698">
    <property type="entry name" value="DUF218"/>
    <property type="match status" value="1"/>
</dbReference>
<dbReference type="PANTHER" id="PTHR30336">
    <property type="entry name" value="INNER MEMBRANE PROTEIN, PROBABLE PERMEASE"/>
    <property type="match status" value="1"/>
</dbReference>
<dbReference type="Proteomes" id="UP000651010">
    <property type="component" value="Unassembled WGS sequence"/>
</dbReference>
<evidence type="ECO:0000313" key="3">
    <source>
        <dbReference type="EMBL" id="MBE1161150.1"/>
    </source>
</evidence>
<keyword evidence="4" id="KW-1185">Reference proteome</keyword>
<evidence type="ECO:0000256" key="1">
    <source>
        <dbReference type="SAM" id="Phobius"/>
    </source>
</evidence>
<evidence type="ECO:0000259" key="2">
    <source>
        <dbReference type="Pfam" id="PF02698"/>
    </source>
</evidence>
<sequence>MLILLLLLSLLGTAFGMLRWRRCQWTFYGATLVLFVAAGCGPLPALLLKRLQAPYVTPPTVTWAQRNAIVLLGAGTVRVSGTSQVRPTLFAHGRIIQAYTLYRACKQGGNDCKIVISGGDPFRNGMTEAASYADVLAAMGVSRDDLLQESRSMNTWQNAQFVRPILQDYRPEQELLVTSAAHMDRALLYFTHFGMNVTPIRGDYVDVRFSYWPNATNVSLTDLAMHEYIGRLTYHLYNLMGWNAPPSRNGAA</sequence>
<dbReference type="InterPro" id="IPR014729">
    <property type="entry name" value="Rossmann-like_a/b/a_fold"/>
</dbReference>
<feature type="domain" description="DUF218" evidence="2">
    <location>
        <begin position="68"/>
        <end position="230"/>
    </location>
</feature>
<name>A0ABR9GAT5_9GAMM</name>
<dbReference type="InterPro" id="IPR051599">
    <property type="entry name" value="Cell_Envelope_Assoc"/>
</dbReference>
<accession>A0ABR9GAT5</accession>
<dbReference type="PANTHER" id="PTHR30336:SF4">
    <property type="entry name" value="ENVELOPE BIOGENESIS FACTOR ELYC"/>
    <property type="match status" value="1"/>
</dbReference>
<evidence type="ECO:0000313" key="4">
    <source>
        <dbReference type="Proteomes" id="UP000651010"/>
    </source>
</evidence>
<organism evidence="3 4">
    <name type="scientific">Dyella acidiphila</name>
    <dbReference type="NCBI Taxonomy" id="2775866"/>
    <lineage>
        <taxon>Bacteria</taxon>
        <taxon>Pseudomonadati</taxon>
        <taxon>Pseudomonadota</taxon>
        <taxon>Gammaproteobacteria</taxon>
        <taxon>Lysobacterales</taxon>
        <taxon>Rhodanobacteraceae</taxon>
        <taxon>Dyella</taxon>
    </lineage>
</organism>
<proteinExistence type="predicted"/>
<feature type="transmembrane region" description="Helical" evidence="1">
    <location>
        <begin position="26"/>
        <end position="48"/>
    </location>
</feature>
<dbReference type="EMBL" id="JACZZA010000007">
    <property type="protein sequence ID" value="MBE1161150.1"/>
    <property type="molecule type" value="Genomic_DNA"/>
</dbReference>
<dbReference type="CDD" id="cd06259">
    <property type="entry name" value="YdcF-like"/>
    <property type="match status" value="1"/>
</dbReference>
<keyword evidence="1" id="KW-0472">Membrane</keyword>
<protein>
    <submittedName>
        <fullName evidence="3">YdcF family protein</fullName>
    </submittedName>
</protein>
<comment type="caution">
    <text evidence="3">The sequence shown here is derived from an EMBL/GenBank/DDBJ whole genome shotgun (WGS) entry which is preliminary data.</text>
</comment>
<reference evidence="3 4" key="1">
    <citation type="submission" date="2020-09" db="EMBL/GenBank/DDBJ databases">
        <title>Dyella sp. 7MK23 isolated from forest soil.</title>
        <authorList>
            <person name="Fu J."/>
        </authorList>
    </citation>
    <scope>NUCLEOTIDE SEQUENCE [LARGE SCALE GENOMIC DNA]</scope>
    <source>
        <strain evidence="3 4">7MK23</strain>
    </source>
</reference>